<feature type="transmembrane region" description="Helical" evidence="2">
    <location>
        <begin position="380"/>
        <end position="405"/>
    </location>
</feature>
<keyword evidence="2" id="KW-0812">Transmembrane</keyword>
<dbReference type="AlphaFoldDB" id="A0A9P6F3E3"/>
<keyword evidence="4" id="KW-1185">Reference proteome</keyword>
<reference evidence="3" key="1">
    <citation type="journal article" date="2020" name="Fungal Divers.">
        <title>Resolving the Mortierellaceae phylogeny through synthesis of multi-gene phylogenetics and phylogenomics.</title>
        <authorList>
            <person name="Vandepol N."/>
            <person name="Liber J."/>
            <person name="Desiro A."/>
            <person name="Na H."/>
            <person name="Kennedy M."/>
            <person name="Barry K."/>
            <person name="Grigoriev I.V."/>
            <person name="Miller A.N."/>
            <person name="O'Donnell K."/>
            <person name="Stajich J.E."/>
            <person name="Bonito G."/>
        </authorList>
    </citation>
    <scope>NUCLEOTIDE SEQUENCE</scope>
    <source>
        <strain evidence="3">NRRL 2591</strain>
    </source>
</reference>
<comment type="caution">
    <text evidence="3">The sequence shown here is derived from an EMBL/GenBank/DDBJ whole genome shotgun (WGS) entry which is preliminary data.</text>
</comment>
<keyword evidence="2" id="KW-1133">Transmembrane helix</keyword>
<feature type="region of interest" description="Disordered" evidence="1">
    <location>
        <begin position="510"/>
        <end position="549"/>
    </location>
</feature>
<feature type="region of interest" description="Disordered" evidence="1">
    <location>
        <begin position="421"/>
        <end position="482"/>
    </location>
</feature>
<dbReference type="EMBL" id="JAAAXW010000178">
    <property type="protein sequence ID" value="KAF9541077.1"/>
    <property type="molecule type" value="Genomic_DNA"/>
</dbReference>
<feature type="compositionally biased region" description="Low complexity" evidence="1">
    <location>
        <begin position="524"/>
        <end position="537"/>
    </location>
</feature>
<organism evidence="3 4">
    <name type="scientific">Mortierella hygrophila</name>
    <dbReference type="NCBI Taxonomy" id="979708"/>
    <lineage>
        <taxon>Eukaryota</taxon>
        <taxon>Fungi</taxon>
        <taxon>Fungi incertae sedis</taxon>
        <taxon>Mucoromycota</taxon>
        <taxon>Mortierellomycotina</taxon>
        <taxon>Mortierellomycetes</taxon>
        <taxon>Mortierellales</taxon>
        <taxon>Mortierellaceae</taxon>
        <taxon>Mortierella</taxon>
    </lineage>
</organism>
<accession>A0A9P6F3E3</accession>
<protein>
    <submittedName>
        <fullName evidence="3">Uncharacterized protein</fullName>
    </submittedName>
</protein>
<keyword evidence="2" id="KW-0472">Membrane</keyword>
<evidence type="ECO:0000256" key="2">
    <source>
        <dbReference type="SAM" id="Phobius"/>
    </source>
</evidence>
<gene>
    <name evidence="3" type="ORF">EC957_003404</name>
</gene>
<evidence type="ECO:0000256" key="1">
    <source>
        <dbReference type="SAM" id="MobiDB-lite"/>
    </source>
</evidence>
<dbReference type="Proteomes" id="UP000723463">
    <property type="component" value="Unassembled WGS sequence"/>
</dbReference>
<evidence type="ECO:0000313" key="3">
    <source>
        <dbReference type="EMBL" id="KAF9541077.1"/>
    </source>
</evidence>
<evidence type="ECO:0000313" key="4">
    <source>
        <dbReference type="Proteomes" id="UP000723463"/>
    </source>
</evidence>
<sequence length="549" mass="58874">MGLIDTICITTDPGVTAFYGLAFAEGYGPNNAKSEYAILVRSNTNPVSSTNITWTTISTFDSSKLAGYPNAAKGVDYSCACNEQGVFTLFGRTTGGSSSVTTMVPFGVRYDPNVSMDPGFNYQGTGAWMNITVEGHTWSGSFTRFSLGYVKTGATKALVHASISDTNNVVSLATVNDPTGTLAATAAWTMNATLHGRKLLTVAISNDHLYTYGEGVSENYRTYLTGFPLNTTTISPSTPVSTRYNTTQAAECYGSPLPIVYFLNETLTLVCPEKKPDIAFAGEVSIILTISDPNTAIDQGFATLNPATLIDMDFFVPIGDWHELGPSAFALVKSQGTIYAFGNGNYEGIEYNHTASQVIVAEPYGIDLNPPPPPAAPEPIILSTVGIAGIVVGTFVLAVCTFLLGKKSGKWNRKKKVEYEVTKENTDKSQSSRPLSDNNDDAQAQGQKDGPNYSDLEEKYSDPTYPEGRLGSTDIPPLSPTSPMPPYVQEQFKALQDQMLILQEQISARRLSSNPRPDLPTPKTPTVVVATSSAPTPLFAPPATRSAEK</sequence>
<proteinExistence type="predicted"/>
<feature type="compositionally biased region" description="Polar residues" evidence="1">
    <location>
        <begin position="428"/>
        <end position="446"/>
    </location>
</feature>
<name>A0A9P6F3E3_9FUNG</name>